<name>A0A8X6FR39_TRICU</name>
<dbReference type="EMBL" id="BMAO01013175">
    <property type="protein sequence ID" value="GFQ86831.1"/>
    <property type="molecule type" value="Genomic_DNA"/>
</dbReference>
<dbReference type="AlphaFoldDB" id="A0A8X6FR39"/>
<keyword evidence="2" id="KW-1185">Reference proteome</keyword>
<proteinExistence type="predicted"/>
<evidence type="ECO:0000313" key="1">
    <source>
        <dbReference type="EMBL" id="GFQ86831.1"/>
    </source>
</evidence>
<dbReference type="Proteomes" id="UP000887116">
    <property type="component" value="Unassembled WGS sequence"/>
</dbReference>
<reference evidence="1" key="1">
    <citation type="submission" date="2020-07" db="EMBL/GenBank/DDBJ databases">
        <title>Multicomponent nature underlies the extraordinary mechanical properties of spider dragline silk.</title>
        <authorList>
            <person name="Kono N."/>
            <person name="Nakamura H."/>
            <person name="Mori M."/>
            <person name="Yoshida Y."/>
            <person name="Ohtoshi R."/>
            <person name="Malay A.D."/>
            <person name="Moran D.A.P."/>
            <person name="Tomita M."/>
            <person name="Numata K."/>
            <person name="Arakawa K."/>
        </authorList>
    </citation>
    <scope>NUCLEOTIDE SEQUENCE</scope>
</reference>
<gene>
    <name evidence="1" type="ORF">TNCT_637561</name>
</gene>
<comment type="caution">
    <text evidence="1">The sequence shown here is derived from an EMBL/GenBank/DDBJ whole genome shotgun (WGS) entry which is preliminary data.</text>
</comment>
<sequence>MSIQIKEKLDAVQRDSTTLFSFNLGKNFNEAIPVLVIMNDQVVPKLQPMTKTLQKFTKCYWSIVVPMLKRDRSYEHVLKTCLLHTDPRFRYALADSTLDAVFTHLG</sequence>
<organism evidence="1 2">
    <name type="scientific">Trichonephila clavata</name>
    <name type="common">Joro spider</name>
    <name type="synonym">Nephila clavata</name>
    <dbReference type="NCBI Taxonomy" id="2740835"/>
    <lineage>
        <taxon>Eukaryota</taxon>
        <taxon>Metazoa</taxon>
        <taxon>Ecdysozoa</taxon>
        <taxon>Arthropoda</taxon>
        <taxon>Chelicerata</taxon>
        <taxon>Arachnida</taxon>
        <taxon>Araneae</taxon>
        <taxon>Araneomorphae</taxon>
        <taxon>Entelegynae</taxon>
        <taxon>Araneoidea</taxon>
        <taxon>Nephilidae</taxon>
        <taxon>Trichonephila</taxon>
    </lineage>
</organism>
<protein>
    <submittedName>
        <fullName evidence="1">Uncharacterized protein</fullName>
    </submittedName>
</protein>
<accession>A0A8X6FR39</accession>
<evidence type="ECO:0000313" key="2">
    <source>
        <dbReference type="Proteomes" id="UP000887116"/>
    </source>
</evidence>